<dbReference type="InterPro" id="IPR029787">
    <property type="entry name" value="Nucleotide_cyclase"/>
</dbReference>
<dbReference type="PROSITE" id="PS50883">
    <property type="entry name" value="EAL"/>
    <property type="match status" value="1"/>
</dbReference>
<gene>
    <name evidence="2" type="primary">yfgF_1</name>
    <name evidence="2" type="ORF">NCTC10313_05029</name>
</gene>
<accession>A0A378A2R6</accession>
<dbReference type="PANTHER" id="PTHR33121">
    <property type="entry name" value="CYCLIC DI-GMP PHOSPHODIESTERASE PDEF"/>
    <property type="match status" value="1"/>
</dbReference>
<dbReference type="EMBL" id="UGLW01000003">
    <property type="protein sequence ID" value="STU96484.1"/>
    <property type="molecule type" value="Genomic_DNA"/>
</dbReference>
<sequence>MLSVLISFTICLFYMADIYARSDRNKRRWRSQAEEDPLTGLPNLRALESHLQSCPQQAICSLRIDNLDFLSRHYGLMMGVDCKRQIIRALQPLLGAADKVFQVPGSELILVLDGPEPSSRLNHMVAVLNHKKFSWHNQPLDLEFGAAWGRDDGQGEGLYQMLGQLSWLSEQAGSERRVLALDEEQDLVVDQTTEQVRLLMRVKQVLKDRALMLYAQPIQNPEGEGYHEILTRMRCGDSVIMPDRFIPLIVQFNLSQRFDMLVLETLFSMLHKHPGQRFSVSLLPATLMQKNSAGQIIALFQRYSVSPELITIEVTEEQAFSNADTSRQNLEALRAFGCAIAIDDFGTGYANYERLKHLQADIIKIDGCFVRDILTDPLDAIMVKSIVEMARAKQMSVVAEYVESEPQKARLLELGVNYLQGYLIGKPQPLGE</sequence>
<dbReference type="Gene3D" id="3.20.20.450">
    <property type="entry name" value="EAL domain"/>
    <property type="match status" value="1"/>
</dbReference>
<evidence type="ECO:0000313" key="3">
    <source>
        <dbReference type="Proteomes" id="UP000254487"/>
    </source>
</evidence>
<dbReference type="InterPro" id="IPR001633">
    <property type="entry name" value="EAL_dom"/>
</dbReference>
<dbReference type="SMART" id="SM00267">
    <property type="entry name" value="GGDEF"/>
    <property type="match status" value="1"/>
</dbReference>
<dbReference type="Pfam" id="PF00563">
    <property type="entry name" value="EAL"/>
    <property type="match status" value="1"/>
</dbReference>
<keyword evidence="2" id="KW-0378">Hydrolase</keyword>
<dbReference type="CDD" id="cd01948">
    <property type="entry name" value="EAL"/>
    <property type="match status" value="1"/>
</dbReference>
<dbReference type="SUPFAM" id="SSF141868">
    <property type="entry name" value="EAL domain-like"/>
    <property type="match status" value="1"/>
</dbReference>
<dbReference type="STRING" id="1218098.GCA_001598715_01867"/>
<dbReference type="GO" id="GO:0071111">
    <property type="term" value="F:cyclic-guanylate-specific phosphodiesterase activity"/>
    <property type="evidence" value="ECO:0007669"/>
    <property type="project" value="UniProtKB-EC"/>
</dbReference>
<dbReference type="InterPro" id="IPR035919">
    <property type="entry name" value="EAL_sf"/>
</dbReference>
<dbReference type="Gene3D" id="3.30.70.270">
    <property type="match status" value="1"/>
</dbReference>
<organism evidence="2 3">
    <name type="scientific">Klebsiella pneumoniae subsp. ozaenae</name>
    <dbReference type="NCBI Taxonomy" id="574"/>
    <lineage>
        <taxon>Bacteria</taxon>
        <taxon>Pseudomonadati</taxon>
        <taxon>Pseudomonadota</taxon>
        <taxon>Gammaproteobacteria</taxon>
        <taxon>Enterobacterales</taxon>
        <taxon>Enterobacteriaceae</taxon>
        <taxon>Klebsiella/Raoultella group</taxon>
        <taxon>Klebsiella</taxon>
        <taxon>Klebsiella pneumoniae complex</taxon>
    </lineage>
</organism>
<dbReference type="InterPro" id="IPR000160">
    <property type="entry name" value="GGDEF_dom"/>
</dbReference>
<dbReference type="InterPro" id="IPR050706">
    <property type="entry name" value="Cyclic-di-GMP_PDE-like"/>
</dbReference>
<evidence type="ECO:0000313" key="2">
    <source>
        <dbReference type="EMBL" id="STU96484.1"/>
    </source>
</evidence>
<feature type="domain" description="EAL" evidence="1">
    <location>
        <begin position="195"/>
        <end position="432"/>
    </location>
</feature>
<dbReference type="Pfam" id="PF00990">
    <property type="entry name" value="GGDEF"/>
    <property type="match status" value="1"/>
</dbReference>
<dbReference type="SMART" id="SM00052">
    <property type="entry name" value="EAL"/>
    <property type="match status" value="1"/>
</dbReference>
<protein>
    <submittedName>
        <fullName evidence="2">Diguanylate cyclase/cyclic diguanylate phosphodiesterase</fullName>
        <ecNumber evidence="2">3.1.4.52</ecNumber>
    </submittedName>
</protein>
<proteinExistence type="predicted"/>
<dbReference type="Proteomes" id="UP000254487">
    <property type="component" value="Unassembled WGS sequence"/>
</dbReference>
<name>A0A378A2R6_KLEPO</name>
<dbReference type="InterPro" id="IPR043128">
    <property type="entry name" value="Rev_trsase/Diguanyl_cyclase"/>
</dbReference>
<reference evidence="2 3" key="1">
    <citation type="submission" date="2018-06" db="EMBL/GenBank/DDBJ databases">
        <authorList>
            <consortium name="Pathogen Informatics"/>
            <person name="Doyle S."/>
        </authorList>
    </citation>
    <scope>NUCLEOTIDE SEQUENCE [LARGE SCALE GENOMIC DNA]</scope>
    <source>
        <strain evidence="2 3">NCTC10313</strain>
    </source>
</reference>
<dbReference type="SUPFAM" id="SSF55073">
    <property type="entry name" value="Nucleotide cyclase"/>
    <property type="match status" value="1"/>
</dbReference>
<dbReference type="EC" id="3.1.4.52" evidence="2"/>
<evidence type="ECO:0000259" key="1">
    <source>
        <dbReference type="PROSITE" id="PS50883"/>
    </source>
</evidence>
<dbReference type="AlphaFoldDB" id="A0A378A2R6"/>
<dbReference type="PANTHER" id="PTHR33121:SF74">
    <property type="entry name" value="CYCLIC DI-GMP PHOSPHODIESTERASE PDEA-RELATED"/>
    <property type="match status" value="1"/>
</dbReference>